<organism evidence="1 2">
    <name type="scientific">Melia azedarach</name>
    <name type="common">Chinaberry tree</name>
    <dbReference type="NCBI Taxonomy" id="155640"/>
    <lineage>
        <taxon>Eukaryota</taxon>
        <taxon>Viridiplantae</taxon>
        <taxon>Streptophyta</taxon>
        <taxon>Embryophyta</taxon>
        <taxon>Tracheophyta</taxon>
        <taxon>Spermatophyta</taxon>
        <taxon>Magnoliopsida</taxon>
        <taxon>eudicotyledons</taxon>
        <taxon>Gunneridae</taxon>
        <taxon>Pentapetalae</taxon>
        <taxon>rosids</taxon>
        <taxon>malvids</taxon>
        <taxon>Sapindales</taxon>
        <taxon>Meliaceae</taxon>
        <taxon>Melia</taxon>
    </lineage>
</organism>
<name>A0ACC1YTW1_MELAZ</name>
<accession>A0ACC1YTW1</accession>
<dbReference type="Proteomes" id="UP001164539">
    <property type="component" value="Chromosome 1"/>
</dbReference>
<evidence type="ECO:0000313" key="2">
    <source>
        <dbReference type="Proteomes" id="UP001164539"/>
    </source>
</evidence>
<keyword evidence="2" id="KW-1185">Reference proteome</keyword>
<protein>
    <submittedName>
        <fullName evidence="1">DUF1639 family protein</fullName>
    </submittedName>
</protein>
<dbReference type="EMBL" id="CM051394">
    <property type="protein sequence ID" value="KAJ4727240.1"/>
    <property type="molecule type" value="Genomic_DNA"/>
</dbReference>
<sequence>MVFHSLVKKNETSPSSRSLPLQNNMASSTTVKSQPLHNFSLPDLKWAMNHTNTNRFRKLSDSSHKSPQNNADCDSESQRQNPMLEGVTTGDGIEKSAKKKSTAVVSDDVVENSEKKPTASSEGSRSRIFIRIKTKNSKIAEEVADAGDQNCVAEDAEELVPKTWNLRPRKLVTKDVKTPAPSPAKIAEKKEKEKEKKRKFSIPLSKEEIEDDFLTMTGNKPSRRPKKRARNVQKQLDYVFPGLWLASITPDSYRVNDGATKG</sequence>
<comment type="caution">
    <text evidence="1">The sequence shown here is derived from an EMBL/GenBank/DDBJ whole genome shotgun (WGS) entry which is preliminary data.</text>
</comment>
<evidence type="ECO:0000313" key="1">
    <source>
        <dbReference type="EMBL" id="KAJ4727240.1"/>
    </source>
</evidence>
<proteinExistence type="predicted"/>
<reference evidence="1 2" key="1">
    <citation type="journal article" date="2023" name="Science">
        <title>Complex scaffold remodeling in plant triterpene biosynthesis.</title>
        <authorList>
            <person name="De La Pena R."/>
            <person name="Hodgson H."/>
            <person name="Liu J.C."/>
            <person name="Stephenson M.J."/>
            <person name="Martin A.C."/>
            <person name="Owen C."/>
            <person name="Harkess A."/>
            <person name="Leebens-Mack J."/>
            <person name="Jimenez L.E."/>
            <person name="Osbourn A."/>
            <person name="Sattely E.S."/>
        </authorList>
    </citation>
    <scope>NUCLEOTIDE SEQUENCE [LARGE SCALE GENOMIC DNA]</scope>
    <source>
        <strain evidence="2">cv. JPN11</strain>
        <tissue evidence="1">Leaf</tissue>
    </source>
</reference>
<gene>
    <name evidence="1" type="ORF">OWV82_000366</name>
</gene>